<comment type="caution">
    <text evidence="3">The sequence shown here is derived from an EMBL/GenBank/DDBJ whole genome shotgun (WGS) entry which is preliminary data.</text>
</comment>
<feature type="non-terminal residue" evidence="3">
    <location>
        <position position="262"/>
    </location>
</feature>
<organism evidence="3 4">
    <name type="scientific">Daphnia magna</name>
    <dbReference type="NCBI Taxonomy" id="35525"/>
    <lineage>
        <taxon>Eukaryota</taxon>
        <taxon>Metazoa</taxon>
        <taxon>Ecdysozoa</taxon>
        <taxon>Arthropoda</taxon>
        <taxon>Crustacea</taxon>
        <taxon>Branchiopoda</taxon>
        <taxon>Diplostraca</taxon>
        <taxon>Cladocera</taxon>
        <taxon>Anomopoda</taxon>
        <taxon>Daphniidae</taxon>
        <taxon>Daphnia</taxon>
    </lineage>
</organism>
<feature type="compositionally biased region" description="Polar residues" evidence="1">
    <location>
        <begin position="186"/>
        <end position="219"/>
    </location>
</feature>
<evidence type="ECO:0000256" key="2">
    <source>
        <dbReference type="SAM" id="SignalP"/>
    </source>
</evidence>
<evidence type="ECO:0000313" key="4">
    <source>
        <dbReference type="Proteomes" id="UP000076858"/>
    </source>
</evidence>
<name>A0A162D619_9CRUS</name>
<gene>
    <name evidence="3" type="ORF">APZ42_028821</name>
</gene>
<dbReference type="Proteomes" id="UP000076858">
    <property type="component" value="Unassembled WGS sequence"/>
</dbReference>
<feature type="region of interest" description="Disordered" evidence="1">
    <location>
        <begin position="186"/>
        <end position="262"/>
    </location>
</feature>
<feature type="compositionally biased region" description="Polar residues" evidence="1">
    <location>
        <begin position="236"/>
        <end position="246"/>
    </location>
</feature>
<dbReference type="EMBL" id="LRGB01002453">
    <property type="protein sequence ID" value="KZS07444.1"/>
    <property type="molecule type" value="Genomic_DNA"/>
</dbReference>
<evidence type="ECO:0000256" key="1">
    <source>
        <dbReference type="SAM" id="MobiDB-lite"/>
    </source>
</evidence>
<accession>A0A162D619</accession>
<proteinExistence type="predicted"/>
<keyword evidence="2" id="KW-0732">Signal</keyword>
<reference evidence="3 4" key="1">
    <citation type="submission" date="2016-03" db="EMBL/GenBank/DDBJ databases">
        <title>EvidentialGene: Evidence-directed Construction of Genes on Genomes.</title>
        <authorList>
            <person name="Gilbert D.G."/>
            <person name="Choi J.-H."/>
            <person name="Mockaitis K."/>
            <person name="Colbourne J."/>
            <person name="Pfrender M."/>
        </authorList>
    </citation>
    <scope>NUCLEOTIDE SEQUENCE [LARGE SCALE GENOMIC DNA]</scope>
    <source>
        <strain evidence="3 4">Xinb3</strain>
        <tissue evidence="3">Complete organism</tissue>
    </source>
</reference>
<evidence type="ECO:0000313" key="3">
    <source>
        <dbReference type="EMBL" id="KZS07444.1"/>
    </source>
</evidence>
<keyword evidence="4" id="KW-1185">Reference proteome</keyword>
<dbReference type="PANTHER" id="PTHR34153:SF2">
    <property type="entry name" value="SI:CH211-262H13.3-RELATED"/>
    <property type="match status" value="1"/>
</dbReference>
<dbReference type="AlphaFoldDB" id="A0A162D619"/>
<protein>
    <submittedName>
        <fullName evidence="3">Uncharacterized protein</fullName>
    </submittedName>
</protein>
<dbReference type="PANTHER" id="PTHR34153">
    <property type="entry name" value="SI:CH211-262H13.3-RELATED-RELATED"/>
    <property type="match status" value="1"/>
</dbReference>
<feature type="chain" id="PRO_5007833079" evidence="2">
    <location>
        <begin position="18"/>
        <end position="262"/>
    </location>
</feature>
<feature type="signal peptide" evidence="2">
    <location>
        <begin position="1"/>
        <end position="17"/>
    </location>
</feature>
<sequence length="262" mass="28956">MFLIVDLLTASVPYVAIVPDFWVKEGRCSYPKKRGDVAAIRREKPKENWLVYDCIVRKQFDSFQAAKDKENRACEQNELTTASEAENAGGIIGGKGCRKKTPTRRYSPTTDLDDSGESSDGMYGPTQDILPSIPIPSGLQQRNTNLECSVNGKELVSVHLYKIWSSATKLIDPYFTVTQMDGENLAASSEETVRQSSFNSPENQSDSGTDSEADSSQPTHPVVPVIGQHLFGPPRHQQQFQGTAMTSVRKFISPPTVPTKRL</sequence>
<feature type="region of interest" description="Disordered" evidence="1">
    <location>
        <begin position="91"/>
        <end position="138"/>
    </location>
</feature>